<evidence type="ECO:0000313" key="2">
    <source>
        <dbReference type="EMBL" id="KAF2572171.1"/>
    </source>
</evidence>
<accession>A0A8S9FX46</accession>
<comment type="caution">
    <text evidence="1">The sequence shown here is derived from an EMBL/GenBank/DDBJ whole genome shotgun (WGS) entry which is preliminary data.</text>
</comment>
<protein>
    <submittedName>
        <fullName evidence="1">Uncharacterized protein</fullName>
    </submittedName>
</protein>
<sequence length="253" mass="27931">MNVIGLTINSAICIINRSRRTKHGAPPGITEETLFATVRSRVGSTRSINQQRGRVFEQGIIKVGNNISLKGEKKREKGIVDPNKQRVFGSDPTLLSSGGRCLEPVPEALLVSFLVFALRSSALSLRYALGSDKGISQRPPAPLERFADPMINSFPEATARWVNGVSRWSQLLGFRAKSIFIARSGLLTEASGEVSCCGGEKWQGVGVEVVPRRLRSVGGYILRQRVHRRFVYSVARAGMYVVLWWRVVSDFGM</sequence>
<reference evidence="1" key="1">
    <citation type="submission" date="2019-12" db="EMBL/GenBank/DDBJ databases">
        <title>Genome sequencing and annotation of Brassica cretica.</title>
        <authorList>
            <person name="Studholme D.J."/>
            <person name="Sarris P.F."/>
        </authorList>
    </citation>
    <scope>NUCLEOTIDE SEQUENCE</scope>
    <source>
        <strain evidence="1">PFS-001/15</strain>
        <strain evidence="2">PFS-102/07</strain>
        <tissue evidence="1">Leaf</tissue>
    </source>
</reference>
<proteinExistence type="predicted"/>
<dbReference type="AlphaFoldDB" id="A0A8S9FX46"/>
<gene>
    <name evidence="1" type="ORF">F2Q68_00019021</name>
    <name evidence="2" type="ORF">F2Q70_00000581</name>
</gene>
<dbReference type="EMBL" id="QGKY02001015">
    <property type="protein sequence ID" value="KAF2572171.1"/>
    <property type="molecule type" value="Genomic_DNA"/>
</dbReference>
<dbReference type="Proteomes" id="UP000712281">
    <property type="component" value="Unassembled WGS sequence"/>
</dbReference>
<name>A0A8S9FX46_BRACR</name>
<dbReference type="EMBL" id="QGKW02002228">
    <property type="protein sequence ID" value="KAF2538263.1"/>
    <property type="molecule type" value="Genomic_DNA"/>
</dbReference>
<evidence type="ECO:0000313" key="3">
    <source>
        <dbReference type="Proteomes" id="UP000712281"/>
    </source>
</evidence>
<evidence type="ECO:0000313" key="1">
    <source>
        <dbReference type="EMBL" id="KAF2538263.1"/>
    </source>
</evidence>
<organism evidence="1 3">
    <name type="scientific">Brassica cretica</name>
    <name type="common">Mustard</name>
    <dbReference type="NCBI Taxonomy" id="69181"/>
    <lineage>
        <taxon>Eukaryota</taxon>
        <taxon>Viridiplantae</taxon>
        <taxon>Streptophyta</taxon>
        <taxon>Embryophyta</taxon>
        <taxon>Tracheophyta</taxon>
        <taxon>Spermatophyta</taxon>
        <taxon>Magnoliopsida</taxon>
        <taxon>eudicotyledons</taxon>
        <taxon>Gunneridae</taxon>
        <taxon>Pentapetalae</taxon>
        <taxon>rosids</taxon>
        <taxon>malvids</taxon>
        <taxon>Brassicales</taxon>
        <taxon>Brassicaceae</taxon>
        <taxon>Brassiceae</taxon>
        <taxon>Brassica</taxon>
    </lineage>
</organism>